<feature type="compositionally biased region" description="Basic and acidic residues" evidence="1">
    <location>
        <begin position="238"/>
        <end position="255"/>
    </location>
</feature>
<proteinExistence type="predicted"/>
<dbReference type="AlphaFoldDB" id="A0A6C0DB81"/>
<feature type="region of interest" description="Disordered" evidence="1">
    <location>
        <begin position="232"/>
        <end position="255"/>
    </location>
</feature>
<accession>A0A6C0DB81</accession>
<evidence type="ECO:0000313" key="2">
    <source>
        <dbReference type="EMBL" id="QHT13663.1"/>
    </source>
</evidence>
<name>A0A6C0DB81_9ZZZZ</name>
<organism evidence="2">
    <name type="scientific">viral metagenome</name>
    <dbReference type="NCBI Taxonomy" id="1070528"/>
    <lineage>
        <taxon>unclassified sequences</taxon>
        <taxon>metagenomes</taxon>
        <taxon>organismal metagenomes</taxon>
    </lineage>
</organism>
<reference evidence="2" key="1">
    <citation type="journal article" date="2020" name="Nature">
        <title>Giant virus diversity and host interactions through global metagenomics.</title>
        <authorList>
            <person name="Schulz F."/>
            <person name="Roux S."/>
            <person name="Paez-Espino D."/>
            <person name="Jungbluth S."/>
            <person name="Walsh D.A."/>
            <person name="Denef V.J."/>
            <person name="McMahon K.D."/>
            <person name="Konstantinidis K.T."/>
            <person name="Eloe-Fadrosh E.A."/>
            <person name="Kyrpides N.C."/>
            <person name="Woyke T."/>
        </authorList>
    </citation>
    <scope>NUCLEOTIDE SEQUENCE</scope>
    <source>
        <strain evidence="2">GVMAG-M-3300023174-132</strain>
    </source>
</reference>
<dbReference type="EMBL" id="MN739575">
    <property type="protein sequence ID" value="QHT13663.1"/>
    <property type="molecule type" value="Genomic_DNA"/>
</dbReference>
<sequence>MTSLPPMSLLTKLQKPNTVLIINGRICRVDTKTYGKGCILFLDYFQKIAEPHSEAVLRMDMDTQQIIIPDSVAYSSFQATPEIQKHLYEKLVEGIQFIEEPTPEKIHATHMELLRARMKARLADAHNKERALLREETHRSIIRKHVQSTVNAASVEIYKAAEEGRGFATIDFHIPSFKFLPPFDPLAVCSDGLRRSLKEYVRWLLRESLDVVTVTVTIEAETEATDIATNAEANTTEAEEKADATEADAKETETNGEWKENLLELWILTQVQKQFPHLKVSIGAVDVMPKIIIDLGIDIASLIR</sequence>
<evidence type="ECO:0000256" key="1">
    <source>
        <dbReference type="SAM" id="MobiDB-lite"/>
    </source>
</evidence>
<protein>
    <submittedName>
        <fullName evidence="2">Uncharacterized protein</fullName>
    </submittedName>
</protein>